<dbReference type="EMBL" id="JANIEX010000498">
    <property type="protein sequence ID" value="KAJ3566292.1"/>
    <property type="molecule type" value="Genomic_DNA"/>
</dbReference>
<keyword evidence="3" id="KW-1185">Reference proteome</keyword>
<feature type="compositionally biased region" description="Polar residues" evidence="1">
    <location>
        <begin position="304"/>
        <end position="349"/>
    </location>
</feature>
<sequence length="588" mass="62878">MAFKRPPLKIEQVLPSLPYSATFFLFDMLALPSSSVNQPHYNPQLLATYHQGLRLWGSPGAEATLSVVRNWLPCYNLTQYNLPLPLDRSLHRAAAEALLTIFATLPLAALMSALPMEVDAWPLSATNSLTDQQNQDDTGSSDGYSKDNSLLGAEGSEDEDVKSEAETEGPVTSAAVTVHQHITNTPLLDFLPPSSFYNFVVATTSYVADYSPTKDKTVLLVWCLNNLTETLCVWVASDDDWENPDDVLALARQVFDLIHVAWMVPGLMNSPVNSLGLPFCKGVGLSFHRFTDCQSAEALVTTHGTADTSGDVNMDTGSSPGPDTASVSGETTPKLTQSPVLPLVQSTVQPPARPPRSPRCLPPPPKQLSYAAAAKSALSLVKLTKTMPDLEPERIVAMHRAAEPSPDGHRKAKSTTSGPCHRKILVPLKDHIPSTTSFPLLIMEINWALAKQSLHVATDDNLVIITASIHKILDVPCFIGTGSTQVAITPTVIRDAMVKSPMASSFDLTSTPHVMRASPTSDTLIVWVNLHDSQSGANVKALVGNVSVAGAGVTPPTPAGSLHQGVPSAPAPIALRIIAITGVLQEKS</sequence>
<feature type="region of interest" description="Disordered" evidence="1">
    <location>
        <begin position="304"/>
        <end position="366"/>
    </location>
</feature>
<feature type="compositionally biased region" description="Polar residues" evidence="1">
    <location>
        <begin position="129"/>
        <end position="148"/>
    </location>
</feature>
<name>A0AAD5VPV0_9AGAR</name>
<accession>A0AAD5VPV0</accession>
<proteinExistence type="predicted"/>
<protein>
    <submittedName>
        <fullName evidence="2">Uncharacterized protein</fullName>
    </submittedName>
</protein>
<evidence type="ECO:0000313" key="3">
    <source>
        <dbReference type="Proteomes" id="UP001213000"/>
    </source>
</evidence>
<comment type="caution">
    <text evidence="2">The sequence shown here is derived from an EMBL/GenBank/DDBJ whole genome shotgun (WGS) entry which is preliminary data.</text>
</comment>
<organism evidence="2 3">
    <name type="scientific">Leucocoprinus birnbaumii</name>
    <dbReference type="NCBI Taxonomy" id="56174"/>
    <lineage>
        <taxon>Eukaryota</taxon>
        <taxon>Fungi</taxon>
        <taxon>Dikarya</taxon>
        <taxon>Basidiomycota</taxon>
        <taxon>Agaricomycotina</taxon>
        <taxon>Agaricomycetes</taxon>
        <taxon>Agaricomycetidae</taxon>
        <taxon>Agaricales</taxon>
        <taxon>Agaricineae</taxon>
        <taxon>Agaricaceae</taxon>
        <taxon>Leucocoprinus</taxon>
    </lineage>
</organism>
<gene>
    <name evidence="2" type="ORF">NP233_g7095</name>
</gene>
<evidence type="ECO:0000313" key="2">
    <source>
        <dbReference type="EMBL" id="KAJ3566292.1"/>
    </source>
</evidence>
<feature type="compositionally biased region" description="Pro residues" evidence="1">
    <location>
        <begin position="351"/>
        <end position="366"/>
    </location>
</feature>
<dbReference type="Proteomes" id="UP001213000">
    <property type="component" value="Unassembled WGS sequence"/>
</dbReference>
<evidence type="ECO:0000256" key="1">
    <source>
        <dbReference type="SAM" id="MobiDB-lite"/>
    </source>
</evidence>
<feature type="region of interest" description="Disordered" evidence="1">
    <location>
        <begin position="129"/>
        <end position="172"/>
    </location>
</feature>
<reference evidence="2" key="1">
    <citation type="submission" date="2022-07" db="EMBL/GenBank/DDBJ databases">
        <title>Genome Sequence of Leucocoprinus birnbaumii.</title>
        <authorList>
            <person name="Buettner E."/>
        </authorList>
    </citation>
    <scope>NUCLEOTIDE SEQUENCE</scope>
    <source>
        <strain evidence="2">VT141</strain>
    </source>
</reference>
<dbReference type="AlphaFoldDB" id="A0AAD5VPV0"/>